<dbReference type="Gene3D" id="6.10.250.2410">
    <property type="match status" value="1"/>
</dbReference>
<evidence type="ECO:0000256" key="1">
    <source>
        <dbReference type="ARBA" id="ARBA00044777"/>
    </source>
</evidence>
<dbReference type="AlphaFoldDB" id="A0A0S7WJ76"/>
<name>A0A0S7WJ76_UNCT6</name>
<organism evidence="2 3">
    <name type="scientific">candidate division TA06 bacterium DG_26</name>
    <dbReference type="NCBI Taxonomy" id="1703771"/>
    <lineage>
        <taxon>Bacteria</taxon>
        <taxon>Bacteria division TA06</taxon>
    </lineage>
</organism>
<dbReference type="InterPro" id="IPR003768">
    <property type="entry name" value="ScpA"/>
</dbReference>
<evidence type="ECO:0000313" key="3">
    <source>
        <dbReference type="Proteomes" id="UP000051124"/>
    </source>
</evidence>
<dbReference type="Gene3D" id="1.10.10.580">
    <property type="entry name" value="Structural maintenance of chromosome 1. Chain E"/>
    <property type="match status" value="1"/>
</dbReference>
<comment type="caution">
    <text evidence="2">The sequence shown here is derived from an EMBL/GenBank/DDBJ whole genome shotgun (WGS) entry which is preliminary data.</text>
</comment>
<proteinExistence type="predicted"/>
<dbReference type="InterPro" id="IPR023093">
    <property type="entry name" value="ScpA-like_C"/>
</dbReference>
<dbReference type="EMBL" id="LIZT01000028">
    <property type="protein sequence ID" value="KPJ50208.1"/>
    <property type="molecule type" value="Genomic_DNA"/>
</dbReference>
<accession>A0A0S7WJ76</accession>
<sequence length="237" mass="27685">MMDYTISLDSYEGSIDTLHSLVRNHEIDLLEIPLAQILEEYSRWIKGVHVIDLDAVGDFLAIAAHLLLMKVRMLLPRRVSESLEDVSEDTGVTTDLQLQLLEQYKTFTQLAEQLAMKETSALRYYLRSSPFSELEDEEEEIPFYQLLRALKDVLKKAEEAPSYEVPLDEITLESKLEEIFELLKLGRKILFTELFTHQTRSIEMIITFIAVLELVRMRKAIVKQEKVFGEIWIYQRK</sequence>
<reference evidence="2 3" key="1">
    <citation type="journal article" date="2015" name="Microbiome">
        <title>Genomic resolution of linkages in carbon, nitrogen, and sulfur cycling among widespread estuary sediment bacteria.</title>
        <authorList>
            <person name="Baker B.J."/>
            <person name="Lazar C.S."/>
            <person name="Teske A.P."/>
            <person name="Dick G.J."/>
        </authorList>
    </citation>
    <scope>NUCLEOTIDE SEQUENCE [LARGE SCALE GENOMIC DNA]</scope>
    <source>
        <strain evidence="2">DG_26</strain>
    </source>
</reference>
<dbReference type="Proteomes" id="UP000051124">
    <property type="component" value="Unassembled WGS sequence"/>
</dbReference>
<dbReference type="Pfam" id="PF02616">
    <property type="entry name" value="SMC_ScpA"/>
    <property type="match status" value="1"/>
</dbReference>
<gene>
    <name evidence="2" type="ORF">AMJ40_03565</name>
</gene>
<protein>
    <recommendedName>
        <fullName evidence="1">Segregation and condensation protein A</fullName>
    </recommendedName>
</protein>
<evidence type="ECO:0000313" key="2">
    <source>
        <dbReference type="EMBL" id="KPJ50208.1"/>
    </source>
</evidence>
<dbReference type="PANTHER" id="PTHR33969:SF2">
    <property type="entry name" value="SEGREGATION AND CONDENSATION PROTEIN A"/>
    <property type="match status" value="1"/>
</dbReference>
<dbReference type="PANTHER" id="PTHR33969">
    <property type="entry name" value="SEGREGATION AND CONDENSATION PROTEIN A"/>
    <property type="match status" value="1"/>
</dbReference>